<reference evidence="1" key="1">
    <citation type="submission" date="2018-05" db="EMBL/GenBank/DDBJ databases">
        <authorList>
            <person name="Lanie J.A."/>
            <person name="Ng W.-L."/>
            <person name="Kazmierczak K.M."/>
            <person name="Andrzejewski T.M."/>
            <person name="Davidsen T.M."/>
            <person name="Wayne K.J."/>
            <person name="Tettelin H."/>
            <person name="Glass J.I."/>
            <person name="Rusch D."/>
            <person name="Podicherti R."/>
            <person name="Tsui H.-C.T."/>
            <person name="Winkler M.E."/>
        </authorList>
    </citation>
    <scope>NUCLEOTIDE SEQUENCE</scope>
</reference>
<proteinExistence type="predicted"/>
<dbReference type="AlphaFoldDB" id="A0A382CJQ3"/>
<sequence>LTKTLPEILKEVDVLDNESKQFKADLLRLCWYMRGGLTMTEAFETCQED</sequence>
<organism evidence="1">
    <name type="scientific">marine metagenome</name>
    <dbReference type="NCBI Taxonomy" id="408172"/>
    <lineage>
        <taxon>unclassified sequences</taxon>
        <taxon>metagenomes</taxon>
        <taxon>ecological metagenomes</taxon>
    </lineage>
</organism>
<gene>
    <name evidence="1" type="ORF">METZ01_LOCUS179210</name>
</gene>
<protein>
    <submittedName>
        <fullName evidence="1">Uncharacterized protein</fullName>
    </submittedName>
</protein>
<evidence type="ECO:0000313" key="1">
    <source>
        <dbReference type="EMBL" id="SVB26356.1"/>
    </source>
</evidence>
<name>A0A382CJQ3_9ZZZZ</name>
<feature type="non-terminal residue" evidence="1">
    <location>
        <position position="49"/>
    </location>
</feature>
<dbReference type="EMBL" id="UINC01034860">
    <property type="protein sequence ID" value="SVB26356.1"/>
    <property type="molecule type" value="Genomic_DNA"/>
</dbReference>
<feature type="non-terminal residue" evidence="1">
    <location>
        <position position="1"/>
    </location>
</feature>
<accession>A0A382CJQ3</accession>